<protein>
    <submittedName>
        <fullName evidence="3">Putative psp1 domain protein</fullName>
    </submittedName>
</protein>
<feature type="domain" description="PSP1 C-terminal" evidence="2">
    <location>
        <begin position="407"/>
        <end position="492"/>
    </location>
</feature>
<feature type="region of interest" description="Disordered" evidence="1">
    <location>
        <begin position="508"/>
        <end position="546"/>
    </location>
</feature>
<feature type="region of interest" description="Disordered" evidence="1">
    <location>
        <begin position="1"/>
        <end position="39"/>
    </location>
</feature>
<reference evidence="3 4" key="2">
    <citation type="submission" date="2015-05" db="EMBL/GenBank/DDBJ databases">
        <authorList>
            <person name="Morales-Cruz A."/>
            <person name="Amrine K.C."/>
            <person name="Cantu D."/>
        </authorList>
    </citation>
    <scope>NUCLEOTIDE SEQUENCE [LARGE SCALE GENOMIC DNA]</scope>
    <source>
        <strain evidence="3">UCRPC4</strain>
    </source>
</reference>
<gene>
    <name evidence="3" type="ORF">UCRPC4_g02863</name>
</gene>
<dbReference type="PROSITE" id="PS51411">
    <property type="entry name" value="PSP1_C"/>
    <property type="match status" value="1"/>
</dbReference>
<organism evidence="3 4">
    <name type="scientific">Phaeomoniella chlamydospora</name>
    <name type="common">Phaeoacremonium chlamydosporum</name>
    <dbReference type="NCBI Taxonomy" id="158046"/>
    <lineage>
        <taxon>Eukaryota</taxon>
        <taxon>Fungi</taxon>
        <taxon>Dikarya</taxon>
        <taxon>Ascomycota</taxon>
        <taxon>Pezizomycotina</taxon>
        <taxon>Eurotiomycetes</taxon>
        <taxon>Chaetothyriomycetidae</taxon>
        <taxon>Phaeomoniellales</taxon>
        <taxon>Phaeomoniellaceae</taxon>
        <taxon>Phaeomoniella</taxon>
    </lineage>
</organism>
<dbReference type="PANTHER" id="PTHR43830">
    <property type="entry name" value="PROTEIN PSP1"/>
    <property type="match status" value="1"/>
</dbReference>
<comment type="caution">
    <text evidence="3">The sequence shown here is derived from an EMBL/GenBank/DDBJ whole genome shotgun (WGS) entry which is preliminary data.</text>
</comment>
<dbReference type="GO" id="GO:0005737">
    <property type="term" value="C:cytoplasm"/>
    <property type="evidence" value="ECO:0007669"/>
    <property type="project" value="TreeGrafter"/>
</dbReference>
<reference evidence="3 4" key="1">
    <citation type="submission" date="2015-05" db="EMBL/GenBank/DDBJ databases">
        <title>Distinctive expansion of gene families associated with plant cell wall degradation and secondary metabolism in the genomes of grapevine trunk pathogens.</title>
        <authorList>
            <person name="Lawrence D.P."/>
            <person name="Travadon R."/>
            <person name="Rolshausen P.E."/>
            <person name="Baumgartner K."/>
        </authorList>
    </citation>
    <scope>NUCLEOTIDE SEQUENCE [LARGE SCALE GENOMIC DNA]</scope>
    <source>
        <strain evidence="3">UCRPC4</strain>
    </source>
</reference>
<dbReference type="Pfam" id="PF04468">
    <property type="entry name" value="PSP1"/>
    <property type="match status" value="1"/>
</dbReference>
<keyword evidence="4" id="KW-1185">Reference proteome</keyword>
<feature type="compositionally biased region" description="Polar residues" evidence="1">
    <location>
        <begin position="532"/>
        <end position="546"/>
    </location>
</feature>
<evidence type="ECO:0000313" key="3">
    <source>
        <dbReference type="EMBL" id="KKY23600.1"/>
    </source>
</evidence>
<dbReference type="Proteomes" id="UP000053317">
    <property type="component" value="Unassembled WGS sequence"/>
</dbReference>
<dbReference type="OrthoDB" id="243127at2759"/>
<name>A0A0G2H4B1_PHACM</name>
<evidence type="ECO:0000313" key="4">
    <source>
        <dbReference type="Proteomes" id="UP000053317"/>
    </source>
</evidence>
<dbReference type="AlphaFoldDB" id="A0A0G2H4B1"/>
<proteinExistence type="predicted"/>
<sequence length="641" mass="70606">MGDFGHDSGVLGRVREDEVDEDEYPVSASPQPDQQHWDTRVSRLGQIAKENAPLRSADASFRSRTMSSASAASQNFGRASLLYGTGLRETDEVVEDPEDSRDFSMAGQQRTYARRYSEQYSHNGHLPFSPSDDREPEAIRKAHWQTSLGFGSIPEIPQSRRHSFADIPTRHGSISSVNESQNPMLAMSRLSMEDQQASGQMYAEDTLNTSRGDNRKSITPLNPQAPWFAPIQIPLQESLLKIDHSHNRQYAASYFSGDATLRAHARSLHQSYAVPHAYGRGQHAALSRHDQPLYVVTFKAQRADVFFIQEDTGLEVKNGDLVIVEADRGTDLGTVAAAGVSWEDARTLKAQLSEEHYKWLMLFSRQGQAGGAGATGTNGLGGSAVGGMGPPGTHGLQEPQSGDLKPKLIKRLAQSHEIQTLREKEGNEAKAKRVCQQKVIEHRLNMEILDAEFQMDWKKLTFYYFADSYINFNSLVTDLFKIYKTRIWMSAINPDSFITPSAGLPLPSPVGMGPGNGAPSHDASERRRQHGVHSQQMPNTFGSDTGDATRNALMTQNVGSRGFTASPYSNLPLGFQHNGRSLYGQSLQQDPFSPYVGNPYASLDQFPGYPLGNTANNRTGRVVQSPGDDWTANFQGLSLGS</sequence>
<evidence type="ECO:0000256" key="1">
    <source>
        <dbReference type="SAM" id="MobiDB-lite"/>
    </source>
</evidence>
<accession>A0A0G2H4B1</accession>
<dbReference type="InterPro" id="IPR007557">
    <property type="entry name" value="PSP1_C"/>
</dbReference>
<dbReference type="EMBL" id="LCWF01000066">
    <property type="protein sequence ID" value="KKY23600.1"/>
    <property type="molecule type" value="Genomic_DNA"/>
</dbReference>
<dbReference type="InterPro" id="IPR047767">
    <property type="entry name" value="PSP1-like"/>
</dbReference>
<evidence type="ECO:0000259" key="2">
    <source>
        <dbReference type="PROSITE" id="PS51411"/>
    </source>
</evidence>
<dbReference type="PANTHER" id="PTHR43830:SF3">
    <property type="entry name" value="PROTEIN PSP1"/>
    <property type="match status" value="1"/>
</dbReference>